<evidence type="ECO:0000313" key="7">
    <source>
        <dbReference type="EMBL" id="GAA3734177.1"/>
    </source>
</evidence>
<dbReference type="Gene3D" id="1.10.1040.10">
    <property type="entry name" value="N-(1-d-carboxylethyl)-l-norvaline Dehydrogenase, domain 2"/>
    <property type="match status" value="1"/>
</dbReference>
<dbReference type="PANTHER" id="PTHR21708">
    <property type="entry name" value="PROBABLE 2-DEHYDROPANTOATE 2-REDUCTASE"/>
    <property type="match status" value="1"/>
</dbReference>
<dbReference type="SUPFAM" id="SSF51735">
    <property type="entry name" value="NAD(P)-binding Rossmann-fold domains"/>
    <property type="match status" value="1"/>
</dbReference>
<dbReference type="InterPro" id="IPR013332">
    <property type="entry name" value="KPR_N"/>
</dbReference>
<keyword evidence="8" id="KW-1185">Reference proteome</keyword>
<organism evidence="7 8">
    <name type="scientific">Leifsonella bigeumensis</name>
    <dbReference type="NCBI Taxonomy" id="433643"/>
    <lineage>
        <taxon>Bacteria</taxon>
        <taxon>Bacillati</taxon>
        <taxon>Actinomycetota</taxon>
        <taxon>Actinomycetes</taxon>
        <taxon>Micrococcales</taxon>
        <taxon>Microbacteriaceae</taxon>
        <taxon>Leifsonella</taxon>
    </lineage>
</organism>
<keyword evidence="3 4" id="KW-0560">Oxidoreductase</keyword>
<proteinExistence type="inferred from homology"/>
<dbReference type="Proteomes" id="UP001501004">
    <property type="component" value="Unassembled WGS sequence"/>
</dbReference>
<dbReference type="PANTHER" id="PTHR21708:SF26">
    <property type="entry name" value="2-DEHYDROPANTOATE 2-REDUCTASE"/>
    <property type="match status" value="1"/>
</dbReference>
<evidence type="ECO:0000259" key="5">
    <source>
        <dbReference type="Pfam" id="PF02558"/>
    </source>
</evidence>
<dbReference type="Pfam" id="PF02558">
    <property type="entry name" value="ApbA"/>
    <property type="match status" value="1"/>
</dbReference>
<reference evidence="8" key="1">
    <citation type="journal article" date="2019" name="Int. J. Syst. Evol. Microbiol.">
        <title>The Global Catalogue of Microorganisms (GCM) 10K type strain sequencing project: providing services to taxonomists for standard genome sequencing and annotation.</title>
        <authorList>
            <consortium name="The Broad Institute Genomics Platform"/>
            <consortium name="The Broad Institute Genome Sequencing Center for Infectious Disease"/>
            <person name="Wu L."/>
            <person name="Ma J."/>
        </authorList>
    </citation>
    <scope>NUCLEOTIDE SEQUENCE [LARGE SCALE GENOMIC DNA]</scope>
    <source>
        <strain evidence="8">JCM 16949</strain>
    </source>
</reference>
<comment type="similarity">
    <text evidence="1 4">Belongs to the ketopantoate reductase family.</text>
</comment>
<comment type="pathway">
    <text evidence="4">Cofactor biosynthesis; (R)-pantothenate biosynthesis; (R)-pantoate from 3-methyl-2-oxobutanoate: step 2/2.</text>
</comment>
<dbReference type="InterPro" id="IPR013752">
    <property type="entry name" value="KPA_reductase"/>
</dbReference>
<dbReference type="InterPro" id="IPR051402">
    <property type="entry name" value="KPR-Related"/>
</dbReference>
<dbReference type="SUPFAM" id="SSF48179">
    <property type="entry name" value="6-phosphogluconate dehydrogenase C-terminal domain-like"/>
    <property type="match status" value="1"/>
</dbReference>
<dbReference type="EMBL" id="BAABAE010000002">
    <property type="protein sequence ID" value="GAA3734177.1"/>
    <property type="molecule type" value="Genomic_DNA"/>
</dbReference>
<keyword evidence="2 4" id="KW-0521">NADP</keyword>
<name>A0ABP7FBR3_9MICO</name>
<keyword evidence="4" id="KW-0566">Pantothenate biosynthesis</keyword>
<dbReference type="InterPro" id="IPR003710">
    <property type="entry name" value="ApbA"/>
</dbReference>
<evidence type="ECO:0000256" key="4">
    <source>
        <dbReference type="RuleBase" id="RU362068"/>
    </source>
</evidence>
<dbReference type="InterPro" id="IPR036291">
    <property type="entry name" value="NAD(P)-bd_dom_sf"/>
</dbReference>
<feature type="domain" description="Ketopantoate reductase N-terminal" evidence="5">
    <location>
        <begin position="6"/>
        <end position="146"/>
    </location>
</feature>
<dbReference type="InterPro" id="IPR008927">
    <property type="entry name" value="6-PGluconate_DH-like_C_sf"/>
</dbReference>
<dbReference type="Gene3D" id="3.40.50.720">
    <property type="entry name" value="NAD(P)-binding Rossmann-like Domain"/>
    <property type="match status" value="1"/>
</dbReference>
<gene>
    <name evidence="7" type="ORF">GCM10022239_07880</name>
</gene>
<dbReference type="Pfam" id="PF08546">
    <property type="entry name" value="ApbA_C"/>
    <property type="match status" value="1"/>
</dbReference>
<comment type="caution">
    <text evidence="7">The sequence shown here is derived from an EMBL/GenBank/DDBJ whole genome shotgun (WGS) entry which is preliminary data.</text>
</comment>
<accession>A0ABP7FBR3</accession>
<evidence type="ECO:0000313" key="8">
    <source>
        <dbReference type="Proteomes" id="UP001501004"/>
    </source>
</evidence>
<evidence type="ECO:0000256" key="2">
    <source>
        <dbReference type="ARBA" id="ARBA00022857"/>
    </source>
</evidence>
<comment type="function">
    <text evidence="4">Catalyzes the NADPH-dependent reduction of ketopantoate into pantoic acid.</text>
</comment>
<sequence>MSGKRIAFVGTGAQGAGIGADLIRAGLDVTFIEQWPAHVEAMRANGLRVELPTDSFTTPVRVHHLCEVATLRDRFDIVFLVVKAYDTKWSTELIKPLLADDGLVVGLQNGMSIDDIADVVGPERTIGAVIEVASNMFEPGVTVRQTPAAESWFTVGGIHEATRGREQEVVDALQHAGTVEISQDIRSSKWMKLVANAGELVPTAILDLPMAEAAATPGMREFMDRNCQEALQVALATGNRAVPIFGLTEIVGDPDDYAVKLLDLVHSHWTLPDTLTTVLQDWRKGRRAEIEEVNGLVVREAAKAGIEVLANARTLELARRIESGELQAHPSNVELLLAD</sequence>
<dbReference type="RefSeq" id="WP_344753925.1">
    <property type="nucleotide sequence ID" value="NZ_BAABAE010000002.1"/>
</dbReference>
<comment type="catalytic activity">
    <reaction evidence="4">
        <text>(R)-pantoate + NADP(+) = 2-dehydropantoate + NADPH + H(+)</text>
        <dbReference type="Rhea" id="RHEA:16233"/>
        <dbReference type="ChEBI" id="CHEBI:11561"/>
        <dbReference type="ChEBI" id="CHEBI:15378"/>
        <dbReference type="ChEBI" id="CHEBI:15980"/>
        <dbReference type="ChEBI" id="CHEBI:57783"/>
        <dbReference type="ChEBI" id="CHEBI:58349"/>
        <dbReference type="EC" id="1.1.1.169"/>
    </reaction>
</comment>
<evidence type="ECO:0000256" key="1">
    <source>
        <dbReference type="ARBA" id="ARBA00007870"/>
    </source>
</evidence>
<protein>
    <recommendedName>
        <fullName evidence="4">2-dehydropantoate 2-reductase</fullName>
        <ecNumber evidence="4">1.1.1.169</ecNumber>
    </recommendedName>
    <alternativeName>
        <fullName evidence="4">Ketopantoate reductase</fullName>
    </alternativeName>
</protein>
<dbReference type="NCBIfam" id="TIGR00745">
    <property type="entry name" value="apbA_panE"/>
    <property type="match status" value="1"/>
</dbReference>
<evidence type="ECO:0000256" key="3">
    <source>
        <dbReference type="ARBA" id="ARBA00023002"/>
    </source>
</evidence>
<dbReference type="EC" id="1.1.1.169" evidence="4"/>
<dbReference type="InterPro" id="IPR013328">
    <property type="entry name" value="6PGD_dom2"/>
</dbReference>
<evidence type="ECO:0000259" key="6">
    <source>
        <dbReference type="Pfam" id="PF08546"/>
    </source>
</evidence>
<feature type="domain" description="Ketopantoate reductase C-terminal" evidence="6">
    <location>
        <begin position="184"/>
        <end position="322"/>
    </location>
</feature>